<evidence type="ECO:0000256" key="1">
    <source>
        <dbReference type="ARBA" id="ARBA00004141"/>
    </source>
</evidence>
<name>A0AAN6XJ74_9PEZI</name>
<feature type="transmembrane region" description="Helical" evidence="6">
    <location>
        <begin position="130"/>
        <end position="152"/>
    </location>
</feature>
<evidence type="ECO:0000313" key="8">
    <source>
        <dbReference type="EMBL" id="KAK4201659.1"/>
    </source>
</evidence>
<evidence type="ECO:0000256" key="4">
    <source>
        <dbReference type="ARBA" id="ARBA00023136"/>
    </source>
</evidence>
<reference evidence="8" key="1">
    <citation type="journal article" date="2023" name="Mol. Phylogenet. Evol.">
        <title>Genome-scale phylogeny and comparative genomics of the fungal order Sordariales.</title>
        <authorList>
            <person name="Hensen N."/>
            <person name="Bonometti L."/>
            <person name="Westerberg I."/>
            <person name="Brannstrom I.O."/>
            <person name="Guillou S."/>
            <person name="Cros-Aarteil S."/>
            <person name="Calhoun S."/>
            <person name="Haridas S."/>
            <person name="Kuo A."/>
            <person name="Mondo S."/>
            <person name="Pangilinan J."/>
            <person name="Riley R."/>
            <person name="LaButti K."/>
            <person name="Andreopoulos B."/>
            <person name="Lipzen A."/>
            <person name="Chen C."/>
            <person name="Yan M."/>
            <person name="Daum C."/>
            <person name="Ng V."/>
            <person name="Clum A."/>
            <person name="Steindorff A."/>
            <person name="Ohm R.A."/>
            <person name="Martin F."/>
            <person name="Silar P."/>
            <person name="Natvig D.O."/>
            <person name="Lalanne C."/>
            <person name="Gautier V."/>
            <person name="Ament-Velasquez S.L."/>
            <person name="Kruys A."/>
            <person name="Hutchinson M.I."/>
            <person name="Powell A.J."/>
            <person name="Barry K."/>
            <person name="Miller A.N."/>
            <person name="Grigoriev I.V."/>
            <person name="Debuchy R."/>
            <person name="Gladieux P."/>
            <person name="Hiltunen Thoren M."/>
            <person name="Johannesson H."/>
        </authorList>
    </citation>
    <scope>NUCLEOTIDE SEQUENCE</scope>
    <source>
        <strain evidence="8">CBS 315.58</strain>
    </source>
</reference>
<dbReference type="InterPro" id="IPR049326">
    <property type="entry name" value="Rhodopsin_dom_fungi"/>
</dbReference>
<evidence type="ECO:0000259" key="7">
    <source>
        <dbReference type="Pfam" id="PF20684"/>
    </source>
</evidence>
<reference evidence="8" key="2">
    <citation type="submission" date="2023-05" db="EMBL/GenBank/DDBJ databases">
        <authorList>
            <consortium name="Lawrence Berkeley National Laboratory"/>
            <person name="Steindorff A."/>
            <person name="Hensen N."/>
            <person name="Bonometti L."/>
            <person name="Westerberg I."/>
            <person name="Brannstrom I.O."/>
            <person name="Guillou S."/>
            <person name="Cros-Aarteil S."/>
            <person name="Calhoun S."/>
            <person name="Haridas S."/>
            <person name="Kuo A."/>
            <person name="Mondo S."/>
            <person name="Pangilinan J."/>
            <person name="Riley R."/>
            <person name="Labutti K."/>
            <person name="Andreopoulos B."/>
            <person name="Lipzen A."/>
            <person name="Chen C."/>
            <person name="Yanf M."/>
            <person name="Daum C."/>
            <person name="Ng V."/>
            <person name="Clum A."/>
            <person name="Ohm R."/>
            <person name="Martin F."/>
            <person name="Silar P."/>
            <person name="Natvig D."/>
            <person name="Lalanne C."/>
            <person name="Gautier V."/>
            <person name="Ament-Velasquez S.L."/>
            <person name="Kruys A."/>
            <person name="Hutchinson M.I."/>
            <person name="Powell A.J."/>
            <person name="Barry K."/>
            <person name="Miller A.N."/>
            <person name="Grigoriev I.V."/>
            <person name="Debuchy R."/>
            <person name="Gladieux P."/>
            <person name="Thoren M.H."/>
            <person name="Johannesson H."/>
        </authorList>
    </citation>
    <scope>NUCLEOTIDE SEQUENCE</scope>
    <source>
        <strain evidence="8">CBS 315.58</strain>
    </source>
</reference>
<dbReference type="InterPro" id="IPR052337">
    <property type="entry name" value="SAT4-like"/>
</dbReference>
<organism evidence="8 9">
    <name type="scientific">Triangularia verruculosa</name>
    <dbReference type="NCBI Taxonomy" id="2587418"/>
    <lineage>
        <taxon>Eukaryota</taxon>
        <taxon>Fungi</taxon>
        <taxon>Dikarya</taxon>
        <taxon>Ascomycota</taxon>
        <taxon>Pezizomycotina</taxon>
        <taxon>Sordariomycetes</taxon>
        <taxon>Sordariomycetidae</taxon>
        <taxon>Sordariales</taxon>
        <taxon>Podosporaceae</taxon>
        <taxon>Triangularia</taxon>
    </lineage>
</organism>
<gene>
    <name evidence="8" type="ORF">QBC40DRAFT_197698</name>
</gene>
<feature type="transmembrane region" description="Helical" evidence="6">
    <location>
        <begin position="216"/>
        <end position="236"/>
    </location>
</feature>
<dbReference type="EMBL" id="MU863904">
    <property type="protein sequence ID" value="KAK4201659.1"/>
    <property type="molecule type" value="Genomic_DNA"/>
</dbReference>
<protein>
    <recommendedName>
        <fullName evidence="7">Rhodopsin domain-containing protein</fullName>
    </recommendedName>
</protein>
<feature type="transmembrane region" description="Helical" evidence="6">
    <location>
        <begin position="97"/>
        <end position="118"/>
    </location>
</feature>
<keyword evidence="9" id="KW-1185">Reference proteome</keyword>
<comment type="caution">
    <text evidence="8">The sequence shown here is derived from an EMBL/GenBank/DDBJ whole genome shotgun (WGS) entry which is preliminary data.</text>
</comment>
<dbReference type="GO" id="GO:0016020">
    <property type="term" value="C:membrane"/>
    <property type="evidence" value="ECO:0007669"/>
    <property type="project" value="UniProtKB-SubCell"/>
</dbReference>
<comment type="similarity">
    <text evidence="5">Belongs to the SAT4 family.</text>
</comment>
<feature type="transmembrane region" description="Helical" evidence="6">
    <location>
        <begin position="37"/>
        <end position="60"/>
    </location>
</feature>
<proteinExistence type="inferred from homology"/>
<feature type="domain" description="Rhodopsin" evidence="7">
    <location>
        <begin position="21"/>
        <end position="272"/>
    </location>
</feature>
<dbReference type="PANTHER" id="PTHR33048">
    <property type="entry name" value="PTH11-LIKE INTEGRAL MEMBRANE PROTEIN (AFU_ORTHOLOGUE AFUA_5G11245)"/>
    <property type="match status" value="1"/>
</dbReference>
<feature type="transmembrane region" description="Helical" evidence="6">
    <location>
        <begin position="6"/>
        <end position="25"/>
    </location>
</feature>
<accession>A0AAN6XJ74</accession>
<evidence type="ECO:0000256" key="2">
    <source>
        <dbReference type="ARBA" id="ARBA00022692"/>
    </source>
</evidence>
<keyword evidence="2 6" id="KW-0812">Transmembrane</keyword>
<feature type="transmembrane region" description="Helical" evidence="6">
    <location>
        <begin position="192"/>
        <end position="209"/>
    </location>
</feature>
<dbReference type="PANTHER" id="PTHR33048:SF2">
    <property type="entry name" value="SRPK"/>
    <property type="match status" value="1"/>
</dbReference>
<evidence type="ECO:0000256" key="5">
    <source>
        <dbReference type="ARBA" id="ARBA00038359"/>
    </source>
</evidence>
<sequence length="375" mass="40981">MAGEEIEAFTLLALGMVIIALRIVVRWRSVGLANLQLDDYFMVLAGILFIIDLIAAMLVVTKANGLTNSYMTDEQRAALSPDSPEYMDRVLGSKIQVIGWNVMVASLWCIKASVAIFYSRLTAQLAHLRLRVYIAYALIGVTWLVTTLLLLFGCRPMSKYWQINPDPGGVCQPTNGKLYVFSVLIPDLVTDLYLLSIPLPLLWAVNIGIKKKVSLVLLFSMVVFVMMAAIIRGVVILTAGPEGAISGSQWAIREEFVALVVTNLLILQAPIRNFCTKIGLGMLFSTRRNTSNKAYEGRTIGGGYPLETPTAGTKPDGTVAAWDRAAWDSDEQILCENGTQNKNIVVAREVAVESESGSLKEPGGWTVSVAARPRP</sequence>
<evidence type="ECO:0000256" key="3">
    <source>
        <dbReference type="ARBA" id="ARBA00022989"/>
    </source>
</evidence>
<dbReference type="Pfam" id="PF20684">
    <property type="entry name" value="Fung_rhodopsin"/>
    <property type="match status" value="1"/>
</dbReference>
<comment type="subcellular location">
    <subcellularLocation>
        <location evidence="1">Membrane</location>
        <topology evidence="1">Multi-pass membrane protein</topology>
    </subcellularLocation>
</comment>
<evidence type="ECO:0000256" key="6">
    <source>
        <dbReference type="SAM" id="Phobius"/>
    </source>
</evidence>
<dbReference type="AlphaFoldDB" id="A0AAN6XJ74"/>
<dbReference type="Proteomes" id="UP001303160">
    <property type="component" value="Unassembled WGS sequence"/>
</dbReference>
<keyword evidence="3 6" id="KW-1133">Transmembrane helix</keyword>
<keyword evidence="4 6" id="KW-0472">Membrane</keyword>
<evidence type="ECO:0000313" key="9">
    <source>
        <dbReference type="Proteomes" id="UP001303160"/>
    </source>
</evidence>